<accession>A0ABQ2Z1S0</accession>
<reference evidence="3" key="1">
    <citation type="journal article" date="2019" name="Int. J. Syst. Evol. Microbiol.">
        <title>The Global Catalogue of Microorganisms (GCM) 10K type strain sequencing project: providing services to taxonomists for standard genome sequencing and annotation.</title>
        <authorList>
            <consortium name="The Broad Institute Genomics Platform"/>
            <consortium name="The Broad Institute Genome Sequencing Center for Infectious Disease"/>
            <person name="Wu L."/>
            <person name="Ma J."/>
        </authorList>
    </citation>
    <scope>NUCLEOTIDE SEQUENCE [LARGE SCALE GENOMIC DNA]</scope>
    <source>
        <strain evidence="3">JCM 4586</strain>
    </source>
</reference>
<organism evidence="2 3">
    <name type="scientific">Streptomyces hiroshimensis</name>
    <dbReference type="NCBI Taxonomy" id="66424"/>
    <lineage>
        <taxon>Bacteria</taxon>
        <taxon>Bacillati</taxon>
        <taxon>Actinomycetota</taxon>
        <taxon>Actinomycetes</taxon>
        <taxon>Kitasatosporales</taxon>
        <taxon>Streptomycetaceae</taxon>
        <taxon>Streptomyces</taxon>
    </lineage>
</organism>
<feature type="region of interest" description="Disordered" evidence="1">
    <location>
        <begin position="1"/>
        <end position="67"/>
    </location>
</feature>
<evidence type="ECO:0000313" key="3">
    <source>
        <dbReference type="Proteomes" id="UP000659223"/>
    </source>
</evidence>
<sequence>MPAPAPAGFDSLTLPPPGSLPRAAGEGGPRRGSSAILSLRPLQPKAAMLPTSARHTRRSRRSRRTGHVIEHPQIFGIVFLVGRATARKTKHPVRVAEWQTR</sequence>
<comment type="caution">
    <text evidence="2">The sequence shown here is derived from an EMBL/GenBank/DDBJ whole genome shotgun (WGS) entry which is preliminary data.</text>
</comment>
<feature type="compositionally biased region" description="Basic residues" evidence="1">
    <location>
        <begin position="54"/>
        <end position="66"/>
    </location>
</feature>
<gene>
    <name evidence="2" type="ORF">GCM10010324_53290</name>
</gene>
<name>A0ABQ2Z1S0_9ACTN</name>
<keyword evidence="3" id="KW-1185">Reference proteome</keyword>
<proteinExistence type="predicted"/>
<evidence type="ECO:0000256" key="1">
    <source>
        <dbReference type="SAM" id="MobiDB-lite"/>
    </source>
</evidence>
<protein>
    <submittedName>
        <fullName evidence="2">Uncharacterized protein</fullName>
    </submittedName>
</protein>
<evidence type="ECO:0000313" key="2">
    <source>
        <dbReference type="EMBL" id="GGY00066.1"/>
    </source>
</evidence>
<dbReference type="EMBL" id="BMUT01000012">
    <property type="protein sequence ID" value="GGY00066.1"/>
    <property type="molecule type" value="Genomic_DNA"/>
</dbReference>
<dbReference type="Proteomes" id="UP000659223">
    <property type="component" value="Unassembled WGS sequence"/>
</dbReference>